<feature type="region of interest" description="Disordered" evidence="1">
    <location>
        <begin position="316"/>
        <end position="417"/>
    </location>
</feature>
<dbReference type="AlphaFoldDB" id="A0A9W7LBZ7"/>
<dbReference type="InterPro" id="IPR003959">
    <property type="entry name" value="ATPase_AAA_core"/>
</dbReference>
<dbReference type="InterPro" id="IPR027417">
    <property type="entry name" value="P-loop_NTPase"/>
</dbReference>
<keyword evidence="4" id="KW-1185">Reference proteome</keyword>
<protein>
    <recommendedName>
        <fullName evidence="2">ATPase AAA-type core domain-containing protein</fullName>
    </recommendedName>
</protein>
<dbReference type="GO" id="GO:0005524">
    <property type="term" value="F:ATP binding"/>
    <property type="evidence" value="ECO:0007669"/>
    <property type="project" value="InterPro"/>
</dbReference>
<sequence>MANKSYDVMWQEAMTVLGEQVHIEHVLSEEGNEGSAELQDPLIIEAFQHYAVLYIKYMQIFEKLEKCYDSMVHPQKRIDVKMTLELVIRRVIELRHMLVKWYPPNPDVTVDAGDQPPFPWEYVNLDDILSDLKLPPSTMEVPIPRYFKEDSAHHHNTRDKMVKVMMGMAHGEESIPVEPEDSLAVATAEMSFADAIEAIQRNERGRQGKQRANFLKDLRDEDRKKKNFIDSSNGVEMDNEIAAANIQRLFRGYFSRKTATRERDEELVFIGMKPKVTDNSELETDLQMSYSKRKQEQFENKEAYEKALEDLKIEVMEEEGPEMRDKEREERTQWVTDQIAKTGEIPDDLEGYYLMKNPPPVEEEPADDGKGKGKGKDKKDDKGKKDKGKKGKGKEKEAKPVEKPTLDGRTELTESMDVHVEEFMDEWDERPEYDPNSEMYNFEQKHDEELAKRRIIRKQVQEELKKNVDEMLLMSLAKIKMLHADSKGKKGKKGKKGGKKGKKGGKKGKKGKGKKEKPLPGEKLCKGQSMDEEFMLSVLVEHKMICSPGSTRVKDLIGDFNYLGRVIDTQQKKDSKNQWMPQNPSMAQLRAAMTEYGILPLGSNEIKKKVLPENNVRSIMLYGPNGSGKTMMAKAVAAEMGALFINISPEKLEGKFQAKEATKILHFVFKVATHEAFAPVVIYFDQAADYFVAKKGKKKKKGADEGPPGPDLKRFQKDLLIYKNQALKPEHRVICIGTCTNPEKADLKVAKFTGKGKPEKQGFFEKFLYFPYPNYPDRVLLWRDFISNELGGMGVPDGFDISTLAHISEGYSAGSIYRSIRQTLTPRRVQSLKKRPLKEGEFINSLARQVVTYQEDNKRYLDFTTVVTDLKKRRDEKEKAKKEAEGGGDDKKGKGKGKGKK</sequence>
<feature type="region of interest" description="Disordered" evidence="1">
    <location>
        <begin position="483"/>
        <end position="525"/>
    </location>
</feature>
<feature type="domain" description="ATPase AAA-type core" evidence="2">
    <location>
        <begin position="619"/>
        <end position="746"/>
    </location>
</feature>
<feature type="compositionally biased region" description="Basic residues" evidence="1">
    <location>
        <begin position="489"/>
        <end position="515"/>
    </location>
</feature>
<dbReference type="SUPFAM" id="SSF52540">
    <property type="entry name" value="P-loop containing nucleoside triphosphate hydrolases"/>
    <property type="match status" value="2"/>
</dbReference>
<evidence type="ECO:0000259" key="2">
    <source>
        <dbReference type="Pfam" id="PF00004"/>
    </source>
</evidence>
<evidence type="ECO:0000313" key="3">
    <source>
        <dbReference type="EMBL" id="GMI45580.1"/>
    </source>
</evidence>
<name>A0A9W7LBZ7_9STRA</name>
<feature type="compositionally biased region" description="Basic and acidic residues" evidence="1">
    <location>
        <begin position="394"/>
        <end position="417"/>
    </location>
</feature>
<feature type="compositionally biased region" description="Basic and acidic residues" evidence="1">
    <location>
        <begin position="872"/>
        <end position="892"/>
    </location>
</feature>
<dbReference type="EMBL" id="BRYA01000256">
    <property type="protein sequence ID" value="GMI45580.1"/>
    <property type="molecule type" value="Genomic_DNA"/>
</dbReference>
<dbReference type="Pfam" id="PF00004">
    <property type="entry name" value="AAA"/>
    <property type="match status" value="1"/>
</dbReference>
<dbReference type="PANTHER" id="PTHR14690">
    <property type="entry name" value="IQ MOTIF CONTAINING WITH AAA DOMAIN 1"/>
    <property type="match status" value="1"/>
</dbReference>
<evidence type="ECO:0000313" key="4">
    <source>
        <dbReference type="Proteomes" id="UP001165065"/>
    </source>
</evidence>
<feature type="compositionally biased region" description="Basic and acidic residues" evidence="1">
    <location>
        <begin position="316"/>
        <end position="332"/>
    </location>
</feature>
<evidence type="ECO:0000256" key="1">
    <source>
        <dbReference type="SAM" id="MobiDB-lite"/>
    </source>
</evidence>
<dbReference type="PROSITE" id="PS50096">
    <property type="entry name" value="IQ"/>
    <property type="match status" value="1"/>
</dbReference>
<comment type="caution">
    <text evidence="3">The sequence shown here is derived from an EMBL/GenBank/DDBJ whole genome shotgun (WGS) entry which is preliminary data.</text>
</comment>
<dbReference type="Gene3D" id="1.10.8.60">
    <property type="match status" value="1"/>
</dbReference>
<organism evidence="3 4">
    <name type="scientific">Triparma columacea</name>
    <dbReference type="NCBI Taxonomy" id="722753"/>
    <lineage>
        <taxon>Eukaryota</taxon>
        <taxon>Sar</taxon>
        <taxon>Stramenopiles</taxon>
        <taxon>Ochrophyta</taxon>
        <taxon>Bolidophyceae</taxon>
        <taxon>Parmales</taxon>
        <taxon>Triparmaceae</taxon>
        <taxon>Triparma</taxon>
    </lineage>
</organism>
<dbReference type="Proteomes" id="UP001165065">
    <property type="component" value="Unassembled WGS sequence"/>
</dbReference>
<dbReference type="GO" id="GO:0016887">
    <property type="term" value="F:ATP hydrolysis activity"/>
    <property type="evidence" value="ECO:0007669"/>
    <property type="project" value="InterPro"/>
</dbReference>
<dbReference type="InterPro" id="IPR052267">
    <property type="entry name" value="N-DRC_Component"/>
</dbReference>
<feature type="compositionally biased region" description="Basic and acidic residues" evidence="1">
    <location>
        <begin position="516"/>
        <end position="525"/>
    </location>
</feature>
<dbReference type="OrthoDB" id="3046016at2759"/>
<dbReference type="Gene3D" id="3.40.50.300">
    <property type="entry name" value="P-loop containing nucleotide triphosphate hydrolases"/>
    <property type="match status" value="1"/>
</dbReference>
<reference evidence="4" key="1">
    <citation type="journal article" date="2023" name="Commun. Biol.">
        <title>Genome analysis of Parmales, the sister group of diatoms, reveals the evolutionary specialization of diatoms from phago-mixotrophs to photoautotrophs.</title>
        <authorList>
            <person name="Ban H."/>
            <person name="Sato S."/>
            <person name="Yoshikawa S."/>
            <person name="Yamada K."/>
            <person name="Nakamura Y."/>
            <person name="Ichinomiya M."/>
            <person name="Sato N."/>
            <person name="Blanc-Mathieu R."/>
            <person name="Endo H."/>
            <person name="Kuwata A."/>
            <person name="Ogata H."/>
        </authorList>
    </citation>
    <scope>NUCLEOTIDE SEQUENCE [LARGE SCALE GENOMIC DNA]</scope>
</reference>
<gene>
    <name evidence="3" type="ORF">TrCOL_g5382</name>
</gene>
<feature type="region of interest" description="Disordered" evidence="1">
    <location>
        <begin position="872"/>
        <end position="901"/>
    </location>
</feature>
<accession>A0A9W7LBZ7</accession>
<dbReference type="PANTHER" id="PTHR14690:SF0">
    <property type="entry name" value="IQ MOTIF CONTAINING WITH AAA DOMAIN 1"/>
    <property type="match status" value="1"/>
</dbReference>
<proteinExistence type="predicted"/>